<dbReference type="Pfam" id="PF23286">
    <property type="entry name" value="LRR_13"/>
    <property type="match status" value="1"/>
</dbReference>
<dbReference type="PANTHER" id="PTHR11017:SF570">
    <property type="entry name" value="DISEASE RESISTANCE PROTEIN (TIR-NBS CLASS)-RELATED"/>
    <property type="match status" value="1"/>
</dbReference>
<feature type="domain" description="Disease resistance protein RPS4B/Roq1-like leucine-rich repeats" evidence="2">
    <location>
        <begin position="178"/>
        <end position="344"/>
    </location>
</feature>
<gene>
    <name evidence="3" type="ORF">PIB30_016782</name>
</gene>
<accession>A0ABU6R7P9</accession>
<keyword evidence="4" id="KW-1185">Reference proteome</keyword>
<comment type="caution">
    <text evidence="3">The sequence shown here is derived from an EMBL/GenBank/DDBJ whole genome shotgun (WGS) entry which is preliminary data.</text>
</comment>
<evidence type="ECO:0000256" key="1">
    <source>
        <dbReference type="ARBA" id="ARBA00022821"/>
    </source>
</evidence>
<dbReference type="InterPro" id="IPR032675">
    <property type="entry name" value="LRR_dom_sf"/>
</dbReference>
<dbReference type="Gene3D" id="3.80.10.10">
    <property type="entry name" value="Ribonuclease Inhibitor"/>
    <property type="match status" value="2"/>
</dbReference>
<dbReference type="EMBL" id="JASCZI010030256">
    <property type="protein sequence ID" value="MED6119981.1"/>
    <property type="molecule type" value="Genomic_DNA"/>
</dbReference>
<keyword evidence="1" id="KW-0611">Plant defense</keyword>
<dbReference type="InterPro" id="IPR044974">
    <property type="entry name" value="Disease_R_plants"/>
</dbReference>
<sequence length="377" mass="43280">MVEIIHLEFPLSKMDESEDPSEEEKNRDMQVVWDGNGFKKMENLKILIIRNGYFSEGPKYLPNSLRMMEWCRYPSTCFPSDFHPKKLSILKLPKSLFDSFRLDNLSKKLNVIKVLKFDDSKFLKEIPNVSNLVNLQELSFRGCTNLTRIHSSVGNHGKLEIINAENCVNLRTLPSMNLPSLKILLLSYCFRLEKFPEIVGKMENVEMLCLKRTSIKDLPLSFQNLSGLLNLFLGSNKIERIPSVISMMPKLSRFDIDGINCHDRLVPQEEKEGVEGMVSSSSVRFISLTYTKLSDDLLAQQLPWFPNLKTLDLTGSDMTIIPESIQEFQLLYWLKVDYCKHLREFRGVPPNLQNFSALECNSLTPSSASVLLCQEVQ</sequence>
<dbReference type="Proteomes" id="UP001341840">
    <property type="component" value="Unassembled WGS sequence"/>
</dbReference>
<reference evidence="3 4" key="1">
    <citation type="journal article" date="2023" name="Plants (Basel)">
        <title>Bridging the Gap: Combining Genomics and Transcriptomics Approaches to Understand Stylosanthes scabra, an Orphan Legume from the Brazilian Caatinga.</title>
        <authorList>
            <person name="Ferreira-Neto J.R.C."/>
            <person name="da Silva M.D."/>
            <person name="Binneck E."/>
            <person name="de Melo N.F."/>
            <person name="da Silva R.H."/>
            <person name="de Melo A.L.T.M."/>
            <person name="Pandolfi V."/>
            <person name="Bustamante F.O."/>
            <person name="Brasileiro-Vidal A.C."/>
            <person name="Benko-Iseppon A.M."/>
        </authorList>
    </citation>
    <scope>NUCLEOTIDE SEQUENCE [LARGE SCALE GENOMIC DNA]</scope>
    <source>
        <tissue evidence="3">Leaves</tissue>
    </source>
</reference>
<organism evidence="3 4">
    <name type="scientific">Stylosanthes scabra</name>
    <dbReference type="NCBI Taxonomy" id="79078"/>
    <lineage>
        <taxon>Eukaryota</taxon>
        <taxon>Viridiplantae</taxon>
        <taxon>Streptophyta</taxon>
        <taxon>Embryophyta</taxon>
        <taxon>Tracheophyta</taxon>
        <taxon>Spermatophyta</taxon>
        <taxon>Magnoliopsida</taxon>
        <taxon>eudicotyledons</taxon>
        <taxon>Gunneridae</taxon>
        <taxon>Pentapetalae</taxon>
        <taxon>rosids</taxon>
        <taxon>fabids</taxon>
        <taxon>Fabales</taxon>
        <taxon>Fabaceae</taxon>
        <taxon>Papilionoideae</taxon>
        <taxon>50 kb inversion clade</taxon>
        <taxon>dalbergioids sensu lato</taxon>
        <taxon>Dalbergieae</taxon>
        <taxon>Pterocarpus clade</taxon>
        <taxon>Stylosanthes</taxon>
    </lineage>
</organism>
<evidence type="ECO:0000259" key="2">
    <source>
        <dbReference type="Pfam" id="PF23286"/>
    </source>
</evidence>
<proteinExistence type="predicted"/>
<evidence type="ECO:0000313" key="4">
    <source>
        <dbReference type="Proteomes" id="UP001341840"/>
    </source>
</evidence>
<dbReference type="InterPro" id="IPR058546">
    <property type="entry name" value="RPS4B/Roq1-like_LRR"/>
</dbReference>
<dbReference type="PANTHER" id="PTHR11017">
    <property type="entry name" value="LEUCINE-RICH REPEAT-CONTAINING PROTEIN"/>
    <property type="match status" value="1"/>
</dbReference>
<evidence type="ECO:0000313" key="3">
    <source>
        <dbReference type="EMBL" id="MED6119981.1"/>
    </source>
</evidence>
<dbReference type="SUPFAM" id="SSF52058">
    <property type="entry name" value="L domain-like"/>
    <property type="match status" value="1"/>
</dbReference>
<name>A0ABU6R7P9_9FABA</name>
<protein>
    <recommendedName>
        <fullName evidence="2">Disease resistance protein RPS4B/Roq1-like leucine-rich repeats domain-containing protein</fullName>
    </recommendedName>
</protein>